<dbReference type="Proteomes" id="UP000236075">
    <property type="component" value="Unassembled WGS sequence"/>
</dbReference>
<comment type="caution">
    <text evidence="1">The sequence shown here is derived from an EMBL/GenBank/DDBJ whole genome shotgun (WGS) entry which is preliminary data.</text>
</comment>
<dbReference type="Proteomes" id="UP000235914">
    <property type="component" value="Unassembled WGS sequence"/>
</dbReference>
<reference evidence="3 4" key="1">
    <citation type="journal article" date="2017" name="BMC Genomics">
        <title>Genome sequencing of 39 Akkermansia muciniphila isolates reveals its population structure, genomic and functional diverisity, and global distribution in mammalian gut microbiotas.</title>
        <authorList>
            <person name="Guo X."/>
            <person name="Li S."/>
            <person name="Zhang J."/>
            <person name="Wu F."/>
            <person name="Li X."/>
            <person name="Wu D."/>
            <person name="Zhang M."/>
            <person name="Ou Z."/>
            <person name="Jie Z."/>
            <person name="Yan Q."/>
            <person name="Li P."/>
            <person name="Yi J."/>
            <person name="Peng Y."/>
        </authorList>
    </citation>
    <scope>NUCLEOTIDE SEQUENCE [LARGE SCALE GENOMIC DNA]</scope>
    <source>
        <strain evidence="2 4">GP28</strain>
        <strain evidence="1 3">GP43</strain>
    </source>
</reference>
<sequence length="118" mass="13813">MNITIKRIYDPKEPGDGYRVLVDRLWPRGISKEKASWDEWLKNIAPSTALRQWFAHDPVRWDAFRKKYDEELDGNGEAVSHLLRLARKGKVTLLYSARNTEHNEAAALRDYLLQRFAS</sequence>
<evidence type="ECO:0000313" key="1">
    <source>
        <dbReference type="EMBL" id="PNC58099.1"/>
    </source>
</evidence>
<name>A0AAP8NR47_9BACT</name>
<dbReference type="PANTHER" id="PTHR36849">
    <property type="entry name" value="CYTOPLASMIC PROTEIN-RELATED"/>
    <property type="match status" value="1"/>
</dbReference>
<gene>
    <name evidence="2" type="ORF">CXT95_01450</name>
    <name evidence="1" type="ORF">CXU09_00450</name>
</gene>
<dbReference type="PANTHER" id="PTHR36849:SF1">
    <property type="entry name" value="CYTOPLASMIC PROTEIN"/>
    <property type="match status" value="1"/>
</dbReference>
<protein>
    <submittedName>
        <fullName evidence="1">DUF488 domain-containing protein</fullName>
    </submittedName>
</protein>
<evidence type="ECO:0000313" key="3">
    <source>
        <dbReference type="Proteomes" id="UP000235914"/>
    </source>
</evidence>
<dbReference type="Pfam" id="PF22752">
    <property type="entry name" value="DUF488-N3i"/>
    <property type="match status" value="1"/>
</dbReference>
<dbReference type="EMBL" id="PJLB01000004">
    <property type="protein sequence ID" value="PND05292.1"/>
    <property type="molecule type" value="Genomic_DNA"/>
</dbReference>
<proteinExistence type="predicted"/>
<dbReference type="AlphaFoldDB" id="A0AAP8NR47"/>
<accession>A0AAP8NR47</accession>
<dbReference type="EMBL" id="PJKN01000001">
    <property type="protein sequence ID" value="PNC58099.1"/>
    <property type="molecule type" value="Genomic_DNA"/>
</dbReference>
<dbReference type="InterPro" id="IPR052552">
    <property type="entry name" value="YeaO-like"/>
</dbReference>
<dbReference type="RefSeq" id="WP_012419149.1">
    <property type="nucleotide sequence ID" value="NZ_AP021898.1"/>
</dbReference>
<evidence type="ECO:0000313" key="4">
    <source>
        <dbReference type="Proteomes" id="UP000236075"/>
    </source>
</evidence>
<organism evidence="1 3">
    <name type="scientific">Akkermansia muciniphila</name>
    <dbReference type="NCBI Taxonomy" id="239935"/>
    <lineage>
        <taxon>Bacteria</taxon>
        <taxon>Pseudomonadati</taxon>
        <taxon>Verrucomicrobiota</taxon>
        <taxon>Verrucomicrobiia</taxon>
        <taxon>Verrucomicrobiales</taxon>
        <taxon>Akkermansiaceae</taxon>
        <taxon>Akkermansia</taxon>
    </lineage>
</organism>
<evidence type="ECO:0000313" key="2">
    <source>
        <dbReference type="EMBL" id="PND05292.1"/>
    </source>
</evidence>
<dbReference type="GeneID" id="60879519"/>